<dbReference type="Pfam" id="PF08450">
    <property type="entry name" value="SGL"/>
    <property type="match status" value="1"/>
</dbReference>
<protein>
    <submittedName>
        <fullName evidence="3">Sugar lactone lactonase YvrE</fullName>
    </submittedName>
</protein>
<dbReference type="InterPro" id="IPR011042">
    <property type="entry name" value="6-blade_b-propeller_TolB-like"/>
</dbReference>
<dbReference type="RefSeq" id="WP_160115871.1">
    <property type="nucleotide sequence ID" value="NZ_FNUY01000010.1"/>
</dbReference>
<feature type="domain" description="SMP-30/Gluconolactonase/LRE-like region" evidence="2">
    <location>
        <begin position="62"/>
        <end position="239"/>
    </location>
</feature>
<dbReference type="InterPro" id="IPR051262">
    <property type="entry name" value="SMP-30/CGR1_Lactonase"/>
</dbReference>
<dbReference type="Gene3D" id="2.120.10.30">
    <property type="entry name" value="TolB, C-terminal domain"/>
    <property type="match status" value="1"/>
</dbReference>
<evidence type="ECO:0000259" key="2">
    <source>
        <dbReference type="Pfam" id="PF08450"/>
    </source>
</evidence>
<dbReference type="PANTHER" id="PTHR47572">
    <property type="entry name" value="LIPOPROTEIN-RELATED"/>
    <property type="match status" value="1"/>
</dbReference>
<keyword evidence="1" id="KW-0378">Hydrolase</keyword>
<evidence type="ECO:0000313" key="4">
    <source>
        <dbReference type="Proteomes" id="UP000236743"/>
    </source>
</evidence>
<dbReference type="Proteomes" id="UP000236743">
    <property type="component" value="Unassembled WGS sequence"/>
</dbReference>
<dbReference type="GO" id="GO:0016787">
    <property type="term" value="F:hydrolase activity"/>
    <property type="evidence" value="ECO:0007669"/>
    <property type="project" value="UniProtKB-KW"/>
</dbReference>
<dbReference type="EMBL" id="FNUY01000010">
    <property type="protein sequence ID" value="SEG72756.1"/>
    <property type="molecule type" value="Genomic_DNA"/>
</dbReference>
<proteinExistence type="predicted"/>
<dbReference type="AlphaFoldDB" id="A0A1H6CK16"/>
<dbReference type="InterPro" id="IPR013658">
    <property type="entry name" value="SGL"/>
</dbReference>
<evidence type="ECO:0000313" key="3">
    <source>
        <dbReference type="EMBL" id="SEG72756.1"/>
    </source>
</evidence>
<name>A0A1H6CK16_9HYPH</name>
<dbReference type="PANTHER" id="PTHR47572:SF4">
    <property type="entry name" value="LACTONASE DRP35"/>
    <property type="match status" value="1"/>
</dbReference>
<sequence length="319" mass="34145">MFSVDLSDLTYLGENLSRPECVLSTRSGDIFMPDKRGGISVVRADGRTELILGRNAPQGFMPNGFALLPGRSFLIADLGPDGGVWHMAPDGTLTPKLMEIDGKHLEPTNFVGIDAHGRTWISVSTRLIPREGSMKKGHADGYIIMLDASGARIVAEDIGFTNEAIVDPTGRWLYVNETISRCTSRFEIQADGSLGAKEVFAQYGAGTFPDGFAFDAEGGLWTVSVVSNRVIRVTSDGKQHIVLEDCDSAAVDAAEAAFQNGTYTRAHLDLGGKRPLGNLSGIAFGGADLKTVYLGSLFGSRIASFRSPVAGAPPVQWEF</sequence>
<reference evidence="3 4" key="1">
    <citation type="submission" date="2016-10" db="EMBL/GenBank/DDBJ databases">
        <authorList>
            <person name="de Groot N.N."/>
        </authorList>
    </citation>
    <scope>NUCLEOTIDE SEQUENCE [LARGE SCALE GENOMIC DNA]</scope>
    <source>
        <strain evidence="3 4">DSM 26656</strain>
    </source>
</reference>
<dbReference type="SUPFAM" id="SSF63829">
    <property type="entry name" value="Calcium-dependent phosphotriesterase"/>
    <property type="match status" value="1"/>
</dbReference>
<gene>
    <name evidence="3" type="ORF">SAMN04488115_110167</name>
</gene>
<organism evidence="3 4">
    <name type="scientific">Bosea lathyri</name>
    <dbReference type="NCBI Taxonomy" id="1036778"/>
    <lineage>
        <taxon>Bacteria</taxon>
        <taxon>Pseudomonadati</taxon>
        <taxon>Pseudomonadota</taxon>
        <taxon>Alphaproteobacteria</taxon>
        <taxon>Hyphomicrobiales</taxon>
        <taxon>Boseaceae</taxon>
        <taxon>Bosea</taxon>
    </lineage>
</organism>
<evidence type="ECO:0000256" key="1">
    <source>
        <dbReference type="ARBA" id="ARBA00022801"/>
    </source>
</evidence>
<accession>A0A1H6CK16</accession>
<dbReference type="OrthoDB" id="30052at2"/>
<keyword evidence="4" id="KW-1185">Reference proteome</keyword>